<dbReference type="EMBL" id="QJKK01000003">
    <property type="protein sequence ID" value="RAL25799.1"/>
    <property type="molecule type" value="Genomic_DNA"/>
</dbReference>
<dbReference type="PANTHER" id="PTHR36435:SF1">
    <property type="entry name" value="CAAX AMINO TERMINAL PROTEASE FAMILY PROTEIN"/>
    <property type="match status" value="1"/>
</dbReference>
<dbReference type="GO" id="GO:0080120">
    <property type="term" value="P:CAAX-box protein maturation"/>
    <property type="evidence" value="ECO:0007669"/>
    <property type="project" value="UniProtKB-ARBA"/>
</dbReference>
<feature type="transmembrane region" description="Helical" evidence="1">
    <location>
        <begin position="222"/>
        <end position="240"/>
    </location>
</feature>
<keyword evidence="1" id="KW-1133">Transmembrane helix</keyword>
<gene>
    <name evidence="3" type="ORF">DL897_06910</name>
</gene>
<dbReference type="PANTHER" id="PTHR36435">
    <property type="entry name" value="SLR1288 PROTEIN"/>
    <property type="match status" value="1"/>
</dbReference>
<feature type="transmembrane region" description="Helical" evidence="1">
    <location>
        <begin position="76"/>
        <end position="95"/>
    </location>
</feature>
<sequence length="248" mass="28694">MKTWLKIIGLVIFFMIVPELLSIITFPIFSSILNLPFVPVNLLNDGVTFIVLVAIVLWRRRRLTEPIYLNKPKTSVLLLTIPLALAMNFFSGYLMELLPLAEEQKAIEEMFKPFVQAPLWMGTLYFGVFAALNEELLLRGLIYHELRRKMSVIVAVIIQGVLFGIMHANIYQLIYTSLMGIIIGLVYVWTRSIWVTMSIHFVNNFYSLIITKYTTFKLTGSILYLAISLLMILVFLIWIYRAEHRRPA</sequence>
<dbReference type="Pfam" id="PF02517">
    <property type="entry name" value="Rce1-like"/>
    <property type="match status" value="1"/>
</dbReference>
<dbReference type="InterPro" id="IPR052710">
    <property type="entry name" value="CAAX_protease"/>
</dbReference>
<feature type="transmembrane region" description="Helical" evidence="1">
    <location>
        <begin position="150"/>
        <end position="167"/>
    </location>
</feature>
<keyword evidence="4" id="KW-1185">Reference proteome</keyword>
<comment type="caution">
    <text evidence="3">The sequence shown here is derived from an EMBL/GenBank/DDBJ whole genome shotgun (WGS) entry which is preliminary data.</text>
</comment>
<accession>A0A364K662</accession>
<reference evidence="3 4" key="2">
    <citation type="submission" date="2018-06" db="EMBL/GenBank/DDBJ databases">
        <authorList>
            <person name="Zhirakovskaya E."/>
        </authorList>
    </citation>
    <scope>NUCLEOTIDE SEQUENCE [LARGE SCALE GENOMIC DNA]</scope>
    <source>
        <strain evidence="3 4">FBKL4.011</strain>
    </source>
</reference>
<feature type="transmembrane region" description="Helical" evidence="1">
    <location>
        <begin position="35"/>
        <end position="56"/>
    </location>
</feature>
<evidence type="ECO:0000256" key="1">
    <source>
        <dbReference type="SAM" id="Phobius"/>
    </source>
</evidence>
<dbReference type="GO" id="GO:0004175">
    <property type="term" value="F:endopeptidase activity"/>
    <property type="evidence" value="ECO:0007669"/>
    <property type="project" value="UniProtKB-ARBA"/>
</dbReference>
<keyword evidence="1" id="KW-0472">Membrane</keyword>
<dbReference type="InterPro" id="IPR003675">
    <property type="entry name" value="Rce1/LyrA-like_dom"/>
</dbReference>
<evidence type="ECO:0000313" key="3">
    <source>
        <dbReference type="EMBL" id="RAL25799.1"/>
    </source>
</evidence>
<evidence type="ECO:0000313" key="4">
    <source>
        <dbReference type="Proteomes" id="UP000251213"/>
    </source>
</evidence>
<reference evidence="3 4" key="1">
    <citation type="submission" date="2018-06" db="EMBL/GenBank/DDBJ databases">
        <title>Thermoflavimicrobium daqus sp. nov., a thermophilic microbe isolated from Moutai-flavour Daqu.</title>
        <authorList>
            <person name="Wang X."/>
            <person name="Zhou H."/>
        </authorList>
    </citation>
    <scope>NUCLEOTIDE SEQUENCE [LARGE SCALE GENOMIC DNA]</scope>
    <source>
        <strain evidence="3 4">FBKL4.011</strain>
    </source>
</reference>
<feature type="transmembrane region" description="Helical" evidence="1">
    <location>
        <begin position="173"/>
        <end position="190"/>
    </location>
</feature>
<organism evidence="3 4">
    <name type="scientific">Thermoflavimicrobium daqui</name>
    <dbReference type="NCBI Taxonomy" id="2137476"/>
    <lineage>
        <taxon>Bacteria</taxon>
        <taxon>Bacillati</taxon>
        <taxon>Bacillota</taxon>
        <taxon>Bacilli</taxon>
        <taxon>Bacillales</taxon>
        <taxon>Thermoactinomycetaceae</taxon>
        <taxon>Thermoflavimicrobium</taxon>
    </lineage>
</organism>
<protein>
    <recommendedName>
        <fullName evidence="2">CAAX prenyl protease 2/Lysostaphin resistance protein A-like domain-containing protein</fullName>
    </recommendedName>
</protein>
<keyword evidence="1" id="KW-0812">Transmembrane</keyword>
<feature type="domain" description="CAAX prenyl protease 2/Lysostaphin resistance protein A-like" evidence="2">
    <location>
        <begin position="119"/>
        <end position="205"/>
    </location>
</feature>
<proteinExistence type="predicted"/>
<dbReference type="OrthoDB" id="6059004at2"/>
<dbReference type="RefSeq" id="WP_113658413.1">
    <property type="nucleotide sequence ID" value="NZ_KZ845665.1"/>
</dbReference>
<evidence type="ECO:0000259" key="2">
    <source>
        <dbReference type="Pfam" id="PF02517"/>
    </source>
</evidence>
<feature type="transmembrane region" description="Helical" evidence="1">
    <location>
        <begin position="7"/>
        <end position="29"/>
    </location>
</feature>
<dbReference type="AlphaFoldDB" id="A0A364K662"/>
<dbReference type="Proteomes" id="UP000251213">
    <property type="component" value="Unassembled WGS sequence"/>
</dbReference>
<feature type="transmembrane region" description="Helical" evidence="1">
    <location>
        <begin position="115"/>
        <end position="138"/>
    </location>
</feature>
<name>A0A364K662_9BACL</name>